<dbReference type="GO" id="GO:0008168">
    <property type="term" value="F:methyltransferase activity"/>
    <property type="evidence" value="ECO:0007669"/>
    <property type="project" value="UniProtKB-KW"/>
</dbReference>
<feature type="domain" description="Methyltransferase type 11" evidence="1">
    <location>
        <begin position="38"/>
        <end position="127"/>
    </location>
</feature>
<comment type="caution">
    <text evidence="2">The sequence shown here is derived from an EMBL/GenBank/DDBJ whole genome shotgun (WGS) entry which is preliminary data.</text>
</comment>
<dbReference type="Pfam" id="PF08241">
    <property type="entry name" value="Methyltransf_11"/>
    <property type="match status" value="1"/>
</dbReference>
<dbReference type="Gene3D" id="3.40.50.150">
    <property type="entry name" value="Vaccinia Virus protein VP39"/>
    <property type="match status" value="1"/>
</dbReference>
<organism evidence="2 3">
    <name type="scientific">Pedobacter mendelii</name>
    <dbReference type="NCBI Taxonomy" id="1908240"/>
    <lineage>
        <taxon>Bacteria</taxon>
        <taxon>Pseudomonadati</taxon>
        <taxon>Bacteroidota</taxon>
        <taxon>Sphingobacteriia</taxon>
        <taxon>Sphingobacteriales</taxon>
        <taxon>Sphingobacteriaceae</taxon>
        <taxon>Pedobacter</taxon>
    </lineage>
</organism>
<reference evidence="3" key="1">
    <citation type="journal article" date="2019" name="Int. J. Syst. Evol. Microbiol.">
        <title>The Global Catalogue of Microorganisms (GCM) 10K type strain sequencing project: providing services to taxonomists for standard genome sequencing and annotation.</title>
        <authorList>
            <consortium name="The Broad Institute Genomics Platform"/>
            <consortium name="The Broad Institute Genome Sequencing Center for Infectious Disease"/>
            <person name="Wu L."/>
            <person name="Ma J."/>
        </authorList>
    </citation>
    <scope>NUCLEOTIDE SEQUENCE [LARGE SCALE GENOMIC DNA]</scope>
    <source>
        <strain evidence="3">CCM 8939</strain>
    </source>
</reference>
<protein>
    <submittedName>
        <fullName evidence="2">SAM-dependent methyltransferase</fullName>
    </submittedName>
</protein>
<dbReference type="PANTHER" id="PTHR43861">
    <property type="entry name" value="TRANS-ACONITATE 2-METHYLTRANSFERASE-RELATED"/>
    <property type="match status" value="1"/>
</dbReference>
<dbReference type="PANTHER" id="PTHR43861:SF1">
    <property type="entry name" value="TRANS-ACONITATE 2-METHYLTRANSFERASE"/>
    <property type="match status" value="1"/>
</dbReference>
<dbReference type="Proteomes" id="UP000645390">
    <property type="component" value="Unassembled WGS sequence"/>
</dbReference>
<keyword evidence="3" id="KW-1185">Reference proteome</keyword>
<evidence type="ECO:0000313" key="3">
    <source>
        <dbReference type="Proteomes" id="UP000645390"/>
    </source>
</evidence>
<dbReference type="RefSeq" id="WP_188415096.1">
    <property type="nucleotide sequence ID" value="NZ_BMDJ01000007.1"/>
</dbReference>
<dbReference type="SUPFAM" id="SSF53335">
    <property type="entry name" value="S-adenosyl-L-methionine-dependent methyltransferases"/>
    <property type="match status" value="1"/>
</dbReference>
<accession>A0ABQ2BIS8</accession>
<evidence type="ECO:0000259" key="1">
    <source>
        <dbReference type="Pfam" id="PF08241"/>
    </source>
</evidence>
<dbReference type="InterPro" id="IPR029063">
    <property type="entry name" value="SAM-dependent_MTases_sf"/>
</dbReference>
<keyword evidence="2" id="KW-0489">Methyltransferase</keyword>
<evidence type="ECO:0000313" key="2">
    <source>
        <dbReference type="EMBL" id="GGI27109.1"/>
    </source>
</evidence>
<gene>
    <name evidence="2" type="ORF">GCM10008119_26010</name>
</gene>
<proteinExistence type="predicted"/>
<dbReference type="GO" id="GO:0032259">
    <property type="term" value="P:methylation"/>
    <property type="evidence" value="ECO:0007669"/>
    <property type="project" value="UniProtKB-KW"/>
</dbReference>
<dbReference type="CDD" id="cd02440">
    <property type="entry name" value="AdoMet_MTases"/>
    <property type="match status" value="1"/>
</dbReference>
<keyword evidence="2" id="KW-0808">Transferase</keyword>
<dbReference type="InterPro" id="IPR013216">
    <property type="entry name" value="Methyltransf_11"/>
</dbReference>
<name>A0ABQ2BIS8_9SPHI</name>
<dbReference type="EMBL" id="BMDJ01000007">
    <property type="protein sequence ID" value="GGI27109.1"/>
    <property type="molecule type" value="Genomic_DNA"/>
</dbReference>
<sequence length="254" mass="28436">MPEIVWDATLYDKQHHFVSDYGADVLQWLAPKAQEHILDIGCGTGQLAAQIAEFGANVLGTDASAEMVANAKKAYPNLNFEVLDGTKLPYHENFDAIFSNATFHWIEDQNALADGLYNSLKPGGRLVAEFGGKGNVKSITDAISAAAEQLGLADKIATNFWFFPSISTYTTLLESKGFEVEQAWLFDRPTKLIGDDGMYIWINQFAQHAFKNLTKEQTESIKNLAVEMLKPNYFIKGEWVADYRRLRIKAFKRG</sequence>